<dbReference type="PANTHER" id="PTHR13523:SF2">
    <property type="entry name" value="COILED-COIL-HELIX-COILED-COIL-HELIX DOMAIN CONTAINING 2, ISOFORM A-RELATED"/>
    <property type="match status" value="1"/>
</dbReference>
<dbReference type="PANTHER" id="PTHR13523">
    <property type="entry name" value="COILED-COIL-HELIX-COILED-COIL-HELIX DOMAIN CONTAINING 2/NUR77"/>
    <property type="match status" value="1"/>
</dbReference>
<keyword evidence="1" id="KW-1015">Disulfide bond</keyword>
<comment type="caution">
    <text evidence="4">The sequence shown here is derived from an EMBL/GenBank/DDBJ whole genome shotgun (WGS) entry which is preliminary data.</text>
</comment>
<evidence type="ECO:0000313" key="4">
    <source>
        <dbReference type="EMBL" id="KAH6599615.1"/>
    </source>
</evidence>
<dbReference type="SUPFAM" id="SSF47072">
    <property type="entry name" value="Cysteine alpha-hairpin motif"/>
    <property type="match status" value="1"/>
</dbReference>
<dbReference type="InterPro" id="IPR055304">
    <property type="entry name" value="CHCHD2/10-like"/>
</dbReference>
<gene>
    <name evidence="4" type="ORF">BASA50_002957</name>
</gene>
<keyword evidence="5" id="KW-1185">Reference proteome</keyword>
<evidence type="ECO:0000256" key="2">
    <source>
        <dbReference type="SAM" id="MobiDB-lite"/>
    </source>
</evidence>
<dbReference type="InterPro" id="IPR010625">
    <property type="entry name" value="CHCH"/>
</dbReference>
<evidence type="ECO:0000259" key="3">
    <source>
        <dbReference type="Pfam" id="PF06747"/>
    </source>
</evidence>
<dbReference type="EMBL" id="JAFCIX010000063">
    <property type="protein sequence ID" value="KAH6599615.1"/>
    <property type="molecule type" value="Genomic_DNA"/>
</dbReference>
<protein>
    <recommendedName>
        <fullName evidence="3">CHCH domain-containing protein</fullName>
    </recommendedName>
</protein>
<feature type="compositionally biased region" description="Low complexity" evidence="2">
    <location>
        <begin position="80"/>
        <end position="96"/>
    </location>
</feature>
<organism evidence="4 5">
    <name type="scientific">Batrachochytrium salamandrivorans</name>
    <dbReference type="NCBI Taxonomy" id="1357716"/>
    <lineage>
        <taxon>Eukaryota</taxon>
        <taxon>Fungi</taxon>
        <taxon>Fungi incertae sedis</taxon>
        <taxon>Chytridiomycota</taxon>
        <taxon>Chytridiomycota incertae sedis</taxon>
        <taxon>Chytridiomycetes</taxon>
        <taxon>Rhizophydiales</taxon>
        <taxon>Rhizophydiales incertae sedis</taxon>
        <taxon>Batrachochytrium</taxon>
    </lineage>
</organism>
<feature type="compositionally biased region" description="Low complexity" evidence="2">
    <location>
        <begin position="7"/>
        <end position="38"/>
    </location>
</feature>
<dbReference type="InterPro" id="IPR009069">
    <property type="entry name" value="Cys_alpha_HP_mot_SF"/>
</dbReference>
<reference evidence="4 5" key="1">
    <citation type="submission" date="2021-02" db="EMBL/GenBank/DDBJ databases">
        <title>Variation within the Batrachochytrium salamandrivorans European outbreak.</title>
        <authorList>
            <person name="Kelly M."/>
            <person name="Pasmans F."/>
            <person name="Shea T.P."/>
            <person name="Munoz J.F."/>
            <person name="Carranza S."/>
            <person name="Cuomo C.A."/>
            <person name="Martel A."/>
        </authorList>
    </citation>
    <scope>NUCLEOTIDE SEQUENCE [LARGE SCALE GENOMIC DNA]</scope>
    <source>
        <strain evidence="4 5">AMFP18/2</strain>
    </source>
</reference>
<evidence type="ECO:0000313" key="5">
    <source>
        <dbReference type="Proteomes" id="UP001648503"/>
    </source>
</evidence>
<accession>A0ABQ8FK08</accession>
<evidence type="ECO:0000256" key="1">
    <source>
        <dbReference type="ARBA" id="ARBA00023157"/>
    </source>
</evidence>
<name>A0ABQ8FK08_9FUNG</name>
<proteinExistence type="predicted"/>
<dbReference type="Pfam" id="PF06747">
    <property type="entry name" value="CHCH"/>
    <property type="match status" value="1"/>
</dbReference>
<feature type="region of interest" description="Disordered" evidence="2">
    <location>
        <begin position="72"/>
        <end position="96"/>
    </location>
</feature>
<feature type="region of interest" description="Disordered" evidence="2">
    <location>
        <begin position="1"/>
        <end position="38"/>
    </location>
</feature>
<feature type="domain" description="CHCH" evidence="3">
    <location>
        <begin position="104"/>
        <end position="136"/>
    </location>
</feature>
<dbReference type="Proteomes" id="UP001648503">
    <property type="component" value="Unassembled WGS sequence"/>
</dbReference>
<sequence length="143" mass="14523">MARAQRRSSAPSRAAPAPTRAPAPVSSTPATTQQSAVAAAPQQPSLFANMASTAAGVAVGSAVGHTLGAGLSGLFGGGSSQPQQVQEPAAPIQQQQQPAFNNVCQPDQNAFNRCIETNSGDIASCQFYFDMLKQCKASAGFSA</sequence>